<reference evidence="5 6" key="1">
    <citation type="journal article" date="2020" name="Nature">
        <title>Six reference-quality genomes reveal evolution of bat adaptations.</title>
        <authorList>
            <person name="Jebb D."/>
            <person name="Huang Z."/>
            <person name="Pippel M."/>
            <person name="Hughes G.M."/>
            <person name="Lavrichenko K."/>
            <person name="Devanna P."/>
            <person name="Winkler S."/>
            <person name="Jermiin L.S."/>
            <person name="Skirmuntt E.C."/>
            <person name="Katzourakis A."/>
            <person name="Burkitt-Gray L."/>
            <person name="Ray D.A."/>
            <person name="Sullivan K.A.M."/>
            <person name="Roscito J.G."/>
            <person name="Kirilenko B.M."/>
            <person name="Davalos L.M."/>
            <person name="Corthals A.P."/>
            <person name="Power M.L."/>
            <person name="Jones G."/>
            <person name="Ransome R.D."/>
            <person name="Dechmann D.K.N."/>
            <person name="Locatelli A.G."/>
            <person name="Puechmaille S.J."/>
            <person name="Fedrigo O."/>
            <person name="Jarvis E.D."/>
            <person name="Hiller M."/>
            <person name="Vernes S.C."/>
            <person name="Myers E.W."/>
            <person name="Teeling E.C."/>
        </authorList>
    </citation>
    <scope>NUCLEOTIDE SEQUENCE [LARGE SCALE GENOMIC DNA]</scope>
    <source>
        <strain evidence="5">MRouAeg1</strain>
        <tissue evidence="5">Muscle</tissue>
    </source>
</reference>
<dbReference type="InterPro" id="IPR015590">
    <property type="entry name" value="Aldehyde_DH_dom"/>
</dbReference>
<name>A0A7J8GUX6_ROUAE</name>
<dbReference type="Pfam" id="PF00171">
    <property type="entry name" value="Aldedh"/>
    <property type="match status" value="1"/>
</dbReference>
<dbReference type="InterPro" id="IPR016161">
    <property type="entry name" value="Ald_DH/histidinol_DH"/>
</dbReference>
<dbReference type="Proteomes" id="UP000593571">
    <property type="component" value="Unassembled WGS sequence"/>
</dbReference>
<feature type="domain" description="Aldehyde dehydrogenase" evidence="4">
    <location>
        <begin position="2"/>
        <end position="83"/>
    </location>
</feature>
<dbReference type="Gene3D" id="3.40.309.10">
    <property type="entry name" value="Aldehyde Dehydrogenase, Chain A, domain 2"/>
    <property type="match status" value="1"/>
</dbReference>
<comment type="similarity">
    <text evidence="1">Belongs to the aldehyde dehydrogenase family.</text>
</comment>
<dbReference type="FunFam" id="3.40.605.10:FF:000027">
    <property type="entry name" value="Aldehyde dehydrogenase, dimeric NADP-preferring"/>
    <property type="match status" value="1"/>
</dbReference>
<dbReference type="PANTHER" id="PTHR43570">
    <property type="entry name" value="ALDEHYDE DEHYDROGENASE"/>
    <property type="match status" value="1"/>
</dbReference>
<dbReference type="AlphaFoldDB" id="A0A7J8GUX6"/>
<evidence type="ECO:0000259" key="4">
    <source>
        <dbReference type="Pfam" id="PF00171"/>
    </source>
</evidence>
<sequence length="126" mass="13835">MNVRGLDEAIDVINRREKPLALYAFSNRSQVVEQVLARTSSGGFCGNDGFMHVTLNSLPFGGVGASGMGSYHGKFSFDTFSHRRACLLCPAGMEKIYSIRYPPYTPRSLRMMLMALGTRGCSCTLL</sequence>
<keyword evidence="6" id="KW-1185">Reference proteome</keyword>
<dbReference type="EMBL" id="JACASE010000005">
    <property type="protein sequence ID" value="KAF6463747.1"/>
    <property type="molecule type" value="Genomic_DNA"/>
</dbReference>
<dbReference type="GO" id="GO:0004029">
    <property type="term" value="F:aldehyde dehydrogenase (NAD+) activity"/>
    <property type="evidence" value="ECO:0007669"/>
    <property type="project" value="TreeGrafter"/>
</dbReference>
<evidence type="ECO:0000256" key="3">
    <source>
        <dbReference type="ARBA" id="ARBA00023098"/>
    </source>
</evidence>
<keyword evidence="2" id="KW-0560">Oxidoreductase</keyword>
<proteinExistence type="inferred from homology"/>
<dbReference type="PANTHER" id="PTHR43570:SF2">
    <property type="entry name" value="ALDEHYDE DEHYDROGENASE FAMILY 3 MEMBER B1"/>
    <property type="match status" value="1"/>
</dbReference>
<dbReference type="SUPFAM" id="SSF53720">
    <property type="entry name" value="ALDH-like"/>
    <property type="match status" value="1"/>
</dbReference>
<organism evidence="5 6">
    <name type="scientific">Rousettus aegyptiacus</name>
    <name type="common">Egyptian fruit bat</name>
    <name type="synonym">Pteropus aegyptiacus</name>
    <dbReference type="NCBI Taxonomy" id="9407"/>
    <lineage>
        <taxon>Eukaryota</taxon>
        <taxon>Metazoa</taxon>
        <taxon>Chordata</taxon>
        <taxon>Craniata</taxon>
        <taxon>Vertebrata</taxon>
        <taxon>Euteleostomi</taxon>
        <taxon>Mammalia</taxon>
        <taxon>Eutheria</taxon>
        <taxon>Laurasiatheria</taxon>
        <taxon>Chiroptera</taxon>
        <taxon>Yinpterochiroptera</taxon>
        <taxon>Pteropodoidea</taxon>
        <taxon>Pteropodidae</taxon>
        <taxon>Rousettinae</taxon>
        <taxon>Rousettus</taxon>
    </lineage>
</organism>
<dbReference type="GO" id="GO:0004028">
    <property type="term" value="F:3-chloroallyl aldehyde dehydrogenase activity"/>
    <property type="evidence" value="ECO:0007669"/>
    <property type="project" value="TreeGrafter"/>
</dbReference>
<accession>A0A7J8GUX6</accession>
<evidence type="ECO:0000256" key="2">
    <source>
        <dbReference type="ARBA" id="ARBA00023002"/>
    </source>
</evidence>
<dbReference type="InterPro" id="IPR016162">
    <property type="entry name" value="Ald_DH_N"/>
</dbReference>
<evidence type="ECO:0000313" key="5">
    <source>
        <dbReference type="EMBL" id="KAF6463747.1"/>
    </source>
</evidence>
<gene>
    <name evidence="5" type="ORF">HJG63_000569</name>
</gene>
<comment type="caution">
    <text evidence="5">The sequence shown here is derived from an EMBL/GenBank/DDBJ whole genome shotgun (WGS) entry which is preliminary data.</text>
</comment>
<dbReference type="GO" id="GO:0005737">
    <property type="term" value="C:cytoplasm"/>
    <property type="evidence" value="ECO:0007669"/>
    <property type="project" value="TreeGrafter"/>
</dbReference>
<dbReference type="InterPro" id="IPR012394">
    <property type="entry name" value="Aldehyde_DH_NAD(P)"/>
</dbReference>
<dbReference type="InterPro" id="IPR016163">
    <property type="entry name" value="Ald_DH_C"/>
</dbReference>
<dbReference type="GO" id="GO:0006629">
    <property type="term" value="P:lipid metabolic process"/>
    <property type="evidence" value="ECO:0007669"/>
    <property type="project" value="UniProtKB-KW"/>
</dbReference>
<evidence type="ECO:0000256" key="1">
    <source>
        <dbReference type="ARBA" id="ARBA00009986"/>
    </source>
</evidence>
<keyword evidence="3" id="KW-0443">Lipid metabolism</keyword>
<protein>
    <submittedName>
        <fullName evidence="5">Aldehyde dehydrogenase 3 family member B2</fullName>
    </submittedName>
</protein>
<dbReference type="Gene3D" id="3.40.605.10">
    <property type="entry name" value="Aldehyde Dehydrogenase, Chain A, domain 1"/>
    <property type="match status" value="1"/>
</dbReference>
<evidence type="ECO:0000313" key="6">
    <source>
        <dbReference type="Proteomes" id="UP000593571"/>
    </source>
</evidence>
<dbReference type="GO" id="GO:0006081">
    <property type="term" value="P:aldehyde metabolic process"/>
    <property type="evidence" value="ECO:0007669"/>
    <property type="project" value="InterPro"/>
</dbReference>